<dbReference type="InterPro" id="IPR015943">
    <property type="entry name" value="WD40/YVTN_repeat-like_dom_sf"/>
</dbReference>
<keyword evidence="2" id="KW-0677">Repeat</keyword>
<keyword evidence="5" id="KW-1185">Reference proteome</keyword>
<organism evidence="4 5">
    <name type="scientific">Pedobacter antarcticus 4BY</name>
    <dbReference type="NCBI Taxonomy" id="1358423"/>
    <lineage>
        <taxon>Bacteria</taxon>
        <taxon>Pseudomonadati</taxon>
        <taxon>Bacteroidota</taxon>
        <taxon>Sphingobacteriia</taxon>
        <taxon>Sphingobacteriales</taxon>
        <taxon>Sphingobacteriaceae</taxon>
        <taxon>Pedobacter</taxon>
    </lineage>
</organism>
<evidence type="ECO:0000256" key="1">
    <source>
        <dbReference type="ARBA" id="ARBA00022574"/>
    </source>
</evidence>
<dbReference type="PANTHER" id="PTHR19848:SF8">
    <property type="entry name" value="F-BOX AND WD REPEAT DOMAIN CONTAINING 7"/>
    <property type="match status" value="1"/>
</dbReference>
<dbReference type="EMBL" id="JNFF01000073">
    <property type="protein sequence ID" value="KEQ29399.1"/>
    <property type="molecule type" value="Genomic_DNA"/>
</dbReference>
<accession>A0A081PFC6</accession>
<dbReference type="CDD" id="cd00200">
    <property type="entry name" value="WD40"/>
    <property type="match status" value="1"/>
</dbReference>
<feature type="repeat" description="WD" evidence="3">
    <location>
        <begin position="132"/>
        <end position="173"/>
    </location>
</feature>
<dbReference type="Pfam" id="PF00400">
    <property type="entry name" value="WD40"/>
    <property type="match status" value="6"/>
</dbReference>
<sequence length="299" mass="34052">MLQHLRSLSGHQNPIYALSNSNRNEIFLTGGNDKGIVEWSLEKLNFEKVLIPVKSSVYCMSSDGSLLLYGQRSGEVQLYDLQKNEIIISIQAHEKPVFDIIPVPEKNEFLTASEDGTVKVWSLTDFTLLYSIQVSAQTVRSIAVSPDRRHLAFGCKDHAIRIYDLHDYSLLHILQKHDRPVTSVQYSPDGKYLVSGGRDAQLHFWSRADYELKHSIPAHLYSIYAIAFHPTLPYFATASQDKSIKLWGSDDLKLYKILSIEKGTHGHTHSINKLIWSTDGRYLLSTGDDRLVIVWEWIP</sequence>
<dbReference type="SMART" id="SM00320">
    <property type="entry name" value="WD40"/>
    <property type="match status" value="7"/>
</dbReference>
<feature type="repeat" description="WD" evidence="3">
    <location>
        <begin position="90"/>
        <end position="131"/>
    </location>
</feature>
<feature type="repeat" description="WD" evidence="3">
    <location>
        <begin position="216"/>
        <end position="247"/>
    </location>
</feature>
<evidence type="ECO:0000256" key="2">
    <source>
        <dbReference type="ARBA" id="ARBA00022737"/>
    </source>
</evidence>
<dbReference type="InterPro" id="IPR001680">
    <property type="entry name" value="WD40_rpt"/>
</dbReference>
<dbReference type="SUPFAM" id="SSF50978">
    <property type="entry name" value="WD40 repeat-like"/>
    <property type="match status" value="1"/>
</dbReference>
<name>A0A081PFC6_9SPHI</name>
<dbReference type="Proteomes" id="UP000028007">
    <property type="component" value="Unassembled WGS sequence"/>
</dbReference>
<dbReference type="Gene3D" id="2.130.10.10">
    <property type="entry name" value="YVTN repeat-like/Quinoprotein amine dehydrogenase"/>
    <property type="match status" value="3"/>
</dbReference>
<feature type="repeat" description="WD" evidence="3">
    <location>
        <begin position="174"/>
        <end position="206"/>
    </location>
</feature>
<dbReference type="RefSeq" id="WP_037442134.1">
    <property type="nucleotide sequence ID" value="NZ_JNFF01000073.1"/>
</dbReference>
<dbReference type="PANTHER" id="PTHR19848">
    <property type="entry name" value="WD40 REPEAT PROTEIN"/>
    <property type="match status" value="1"/>
</dbReference>
<dbReference type="InterPro" id="IPR036322">
    <property type="entry name" value="WD40_repeat_dom_sf"/>
</dbReference>
<gene>
    <name evidence="4" type="ORF">N180_13285</name>
</gene>
<proteinExistence type="predicted"/>
<dbReference type="eggNOG" id="COG2319">
    <property type="taxonomic scope" value="Bacteria"/>
</dbReference>
<dbReference type="InterPro" id="IPR020472">
    <property type="entry name" value="WD40_PAC1"/>
</dbReference>
<evidence type="ECO:0000313" key="5">
    <source>
        <dbReference type="Proteomes" id="UP000028007"/>
    </source>
</evidence>
<reference evidence="4 5" key="1">
    <citation type="journal article" date="1992" name="Int. J. Syst. Bacteriol.">
        <title>Sphingobacterium antarcticus sp. nov. a Psychrotrophic Bacterium from the Soils of Schirmacher Oasis, Antarctica.</title>
        <authorList>
            <person name="Shivaji S."/>
            <person name="Ray M.K."/>
            <person name="Rao N.S."/>
            <person name="Saiserr L."/>
            <person name="Jagannadham M.V."/>
            <person name="Kumar G.S."/>
            <person name="Reddy G."/>
            <person name="Bhargava P.M."/>
        </authorList>
    </citation>
    <scope>NUCLEOTIDE SEQUENCE [LARGE SCALE GENOMIC DNA]</scope>
    <source>
        <strain evidence="4 5">4BY</strain>
    </source>
</reference>
<protein>
    <submittedName>
        <fullName evidence="4">Uncharacterized protein</fullName>
    </submittedName>
</protein>
<comment type="caution">
    <text evidence="4">The sequence shown here is derived from an EMBL/GenBank/DDBJ whole genome shotgun (WGS) entry which is preliminary data.</text>
</comment>
<dbReference type="PRINTS" id="PR00320">
    <property type="entry name" value="GPROTEINBRPT"/>
</dbReference>
<feature type="repeat" description="WD" evidence="3">
    <location>
        <begin position="8"/>
        <end position="49"/>
    </location>
</feature>
<evidence type="ECO:0000256" key="3">
    <source>
        <dbReference type="PROSITE-ProRule" id="PRU00221"/>
    </source>
</evidence>
<evidence type="ECO:0000313" key="4">
    <source>
        <dbReference type="EMBL" id="KEQ29399.1"/>
    </source>
</evidence>
<feature type="repeat" description="WD" evidence="3">
    <location>
        <begin position="264"/>
        <end position="299"/>
    </location>
</feature>
<dbReference type="OrthoDB" id="933690at2"/>
<dbReference type="AlphaFoldDB" id="A0A081PFC6"/>
<dbReference type="PROSITE" id="PS50082">
    <property type="entry name" value="WD_REPEATS_2"/>
    <property type="match status" value="6"/>
</dbReference>
<keyword evidence="1 3" id="KW-0853">WD repeat</keyword>
<dbReference type="PROSITE" id="PS50294">
    <property type="entry name" value="WD_REPEATS_REGION"/>
    <property type="match status" value="5"/>
</dbReference>